<dbReference type="Proteomes" id="UP000199153">
    <property type="component" value="Unassembled WGS sequence"/>
</dbReference>
<organism evidence="2 3">
    <name type="scientific">Salegentibacter flavus</name>
    <dbReference type="NCBI Taxonomy" id="287099"/>
    <lineage>
        <taxon>Bacteria</taxon>
        <taxon>Pseudomonadati</taxon>
        <taxon>Bacteroidota</taxon>
        <taxon>Flavobacteriia</taxon>
        <taxon>Flavobacteriales</taxon>
        <taxon>Flavobacteriaceae</taxon>
        <taxon>Salegentibacter</taxon>
    </lineage>
</organism>
<dbReference type="EMBL" id="FOVL01000006">
    <property type="protein sequence ID" value="SFN49407.1"/>
    <property type="molecule type" value="Genomic_DNA"/>
</dbReference>
<dbReference type="RefSeq" id="WP_093407429.1">
    <property type="nucleotide sequence ID" value="NZ_FOVL01000006.1"/>
</dbReference>
<accession>A0A1I4ZGX4</accession>
<keyword evidence="3" id="KW-1185">Reference proteome</keyword>
<dbReference type="AlphaFoldDB" id="A0A1I4ZGX4"/>
<protein>
    <recommendedName>
        <fullName evidence="4">Adhesin domain-containing protein</fullName>
    </recommendedName>
</protein>
<feature type="chain" id="PRO_5011453482" description="Adhesin domain-containing protein" evidence="1">
    <location>
        <begin position="22"/>
        <end position="466"/>
    </location>
</feature>
<evidence type="ECO:0008006" key="4">
    <source>
        <dbReference type="Google" id="ProtNLM"/>
    </source>
</evidence>
<feature type="signal peptide" evidence="1">
    <location>
        <begin position="1"/>
        <end position="21"/>
    </location>
</feature>
<keyword evidence="1" id="KW-0732">Signal</keyword>
<sequence length="466" mass="52323">MKTIRYNLFAILAFISAVAFAQTTTLDKSYKVNSDAEIRINTSHTNIVVDYWDKNEVRVEALLDTEGMDDEARKKLTEGWTPEIKASAGKVEINSGPVAVHWEKSMEGLEEPLAQLPEMLGPLLENLGPMLESITATPLPPEFAENMGKIKFDYEAYRKDGDKYLEKFEQEMEGNFGEDFEKAMEEWAEQFENNPNMKKFEMDMEVWGENFGKDMEAWGEEFGKKMEAWGENFGQDMEKWAQQFEADMEDGSGDPGRITVLRSKDGSAKKTLKLNLPRNAKLNLDVRHGDVKLSGTTTNLKADLSHSRFTANAIAGKQTELKVAYTPVKIKTWDYGVLSARYVKDLKIDKARSIKLDSKSSDIIFNEIGETGILSGSFGKLKIGKLNPEFKNLDVSLENSDMELSLPDVAYNFSYNGTKSKIKTPPALKLKSSSSYDNESLNGYNKTRDANASVTIKASFSDVLLN</sequence>
<dbReference type="OrthoDB" id="1420424at2"/>
<proteinExistence type="predicted"/>
<name>A0A1I4ZGX4_9FLAO</name>
<gene>
    <name evidence="2" type="ORF">SAMN05660413_01325</name>
</gene>
<dbReference type="SUPFAM" id="SSF58113">
    <property type="entry name" value="Apolipoprotein A-I"/>
    <property type="match status" value="1"/>
</dbReference>
<dbReference type="STRING" id="287099.SAMN05660413_01325"/>
<evidence type="ECO:0000256" key="1">
    <source>
        <dbReference type="SAM" id="SignalP"/>
    </source>
</evidence>
<evidence type="ECO:0000313" key="2">
    <source>
        <dbReference type="EMBL" id="SFN49407.1"/>
    </source>
</evidence>
<evidence type="ECO:0000313" key="3">
    <source>
        <dbReference type="Proteomes" id="UP000199153"/>
    </source>
</evidence>
<reference evidence="2 3" key="1">
    <citation type="submission" date="2016-10" db="EMBL/GenBank/DDBJ databases">
        <authorList>
            <person name="de Groot N.N."/>
        </authorList>
    </citation>
    <scope>NUCLEOTIDE SEQUENCE [LARGE SCALE GENOMIC DNA]</scope>
    <source>
        <strain evidence="2 3">DSM 17794</strain>
    </source>
</reference>